<dbReference type="RefSeq" id="WP_406856826.1">
    <property type="nucleotide sequence ID" value="NZ_CP157484.1"/>
</dbReference>
<keyword evidence="2" id="KW-0479">Metal-binding</keyword>
<dbReference type="PANTHER" id="PTHR31609">
    <property type="entry name" value="YDJC DEACETYLASE FAMILY MEMBER"/>
    <property type="match status" value="1"/>
</dbReference>
<evidence type="ECO:0000256" key="1">
    <source>
        <dbReference type="ARBA" id="ARBA00001946"/>
    </source>
</evidence>
<dbReference type="GO" id="GO:0016787">
    <property type="term" value="F:hydrolase activity"/>
    <property type="evidence" value="ECO:0007669"/>
    <property type="project" value="UniProtKB-KW"/>
</dbReference>
<keyword evidence="4" id="KW-0460">Magnesium</keyword>
<dbReference type="InterPro" id="IPR011330">
    <property type="entry name" value="Glyco_hydro/deAcase_b/a-brl"/>
</dbReference>
<dbReference type="EMBL" id="CP157484">
    <property type="protein sequence ID" value="XBO39975.1"/>
    <property type="molecule type" value="Genomic_DNA"/>
</dbReference>
<dbReference type="GO" id="GO:0046872">
    <property type="term" value="F:metal ion binding"/>
    <property type="evidence" value="ECO:0007669"/>
    <property type="project" value="UniProtKB-KW"/>
</dbReference>
<protein>
    <submittedName>
        <fullName evidence="6">ChbG/HpnK family deacetylase</fullName>
    </submittedName>
</protein>
<dbReference type="AlphaFoldDB" id="A0AAU7JI29"/>
<organism evidence="6">
    <name type="scientific">Alsobacter sp. KACC 23698</name>
    <dbReference type="NCBI Taxonomy" id="3149229"/>
    <lineage>
        <taxon>Bacteria</taxon>
        <taxon>Pseudomonadati</taxon>
        <taxon>Pseudomonadota</taxon>
        <taxon>Alphaproteobacteria</taxon>
        <taxon>Hyphomicrobiales</taxon>
        <taxon>Alsobacteraceae</taxon>
        <taxon>Alsobacter</taxon>
    </lineage>
</organism>
<proteinExistence type="predicted"/>
<dbReference type="PANTHER" id="PTHR31609:SF1">
    <property type="entry name" value="CARBOHYDRATE DEACETYLASE"/>
    <property type="match status" value="1"/>
</dbReference>
<evidence type="ECO:0000313" key="6">
    <source>
        <dbReference type="EMBL" id="XBO39975.1"/>
    </source>
</evidence>
<keyword evidence="3" id="KW-0378">Hydrolase</keyword>
<dbReference type="Gene3D" id="3.20.20.370">
    <property type="entry name" value="Glycoside hydrolase/deacetylase"/>
    <property type="match status" value="1"/>
</dbReference>
<dbReference type="SUPFAM" id="SSF88713">
    <property type="entry name" value="Glycoside hydrolase/deacetylase"/>
    <property type="match status" value="1"/>
</dbReference>
<dbReference type="CDD" id="cd10807">
    <property type="entry name" value="YdjC_like_3"/>
    <property type="match status" value="1"/>
</dbReference>
<evidence type="ECO:0000256" key="5">
    <source>
        <dbReference type="ARBA" id="ARBA00023277"/>
    </source>
</evidence>
<dbReference type="InterPro" id="IPR006879">
    <property type="entry name" value="YdjC-like"/>
</dbReference>
<dbReference type="Pfam" id="PF04794">
    <property type="entry name" value="YdjC"/>
    <property type="match status" value="1"/>
</dbReference>
<gene>
    <name evidence="6" type="ORF">ABEG18_04105</name>
</gene>
<dbReference type="GO" id="GO:0019213">
    <property type="term" value="F:deacetylase activity"/>
    <property type="evidence" value="ECO:0007669"/>
    <property type="project" value="TreeGrafter"/>
</dbReference>
<evidence type="ECO:0000256" key="2">
    <source>
        <dbReference type="ARBA" id="ARBA00022723"/>
    </source>
</evidence>
<reference evidence="6" key="1">
    <citation type="submission" date="2024-05" db="EMBL/GenBank/DDBJ databases">
        <authorList>
            <person name="Kim S."/>
            <person name="Heo J."/>
            <person name="Choi H."/>
            <person name="Choi Y."/>
            <person name="Kwon S.-W."/>
            <person name="Kim Y."/>
        </authorList>
    </citation>
    <scope>NUCLEOTIDE SEQUENCE</scope>
    <source>
        <strain evidence="6">KACC 23698</strain>
    </source>
</reference>
<sequence>MESSGAASVTCVVSGRRGWCAACAMSAKRADIAPARKPRAPANTSLDKMPSYRQSDRPAAFALVADDYALTEGVSRSILDLIERGRLTGTGAMTTRPAWKALARELRGHDGRIDAGLHVNLTLGQPIGAMPKLCGSGALPSLSTLAARAFSGRLDQAELQAEILRQVDAFADAFGRLPDYVDGHQHVHVLPVIRAALFGAVAARWPGEPPVVRNPFDTPGAILARGVAAPKALAIAALALGFARQLDARGIASNRGFSGVSPFDPDQGYGAQFARFLVAPGPAHLVMCHPGFPDAELAGLDPVTLTRRIEHEFLVGDDFLHVLREADLKLERLSVVARSA</sequence>
<name>A0AAU7JI29_9HYPH</name>
<keyword evidence="5" id="KW-0119">Carbohydrate metabolism</keyword>
<evidence type="ECO:0000256" key="3">
    <source>
        <dbReference type="ARBA" id="ARBA00022801"/>
    </source>
</evidence>
<dbReference type="GO" id="GO:0005975">
    <property type="term" value="P:carbohydrate metabolic process"/>
    <property type="evidence" value="ECO:0007669"/>
    <property type="project" value="InterPro"/>
</dbReference>
<accession>A0AAU7JI29</accession>
<comment type="cofactor">
    <cofactor evidence="1">
        <name>Mg(2+)</name>
        <dbReference type="ChEBI" id="CHEBI:18420"/>
    </cofactor>
</comment>
<evidence type="ECO:0000256" key="4">
    <source>
        <dbReference type="ARBA" id="ARBA00022842"/>
    </source>
</evidence>